<dbReference type="CDD" id="cd04489">
    <property type="entry name" value="ExoVII_LU_OBF"/>
    <property type="match status" value="1"/>
</dbReference>
<dbReference type="GO" id="GO:0009318">
    <property type="term" value="C:exodeoxyribonuclease VII complex"/>
    <property type="evidence" value="ECO:0007669"/>
    <property type="project" value="UniProtKB-UniRule"/>
</dbReference>
<gene>
    <name evidence="5 9" type="primary">xseA</name>
    <name evidence="9" type="ORF">CFX0092_A0731</name>
</gene>
<feature type="domain" description="Exonuclease VII large subunit C-terminal" evidence="7">
    <location>
        <begin position="134"/>
        <end position="352"/>
    </location>
</feature>
<sequence>MFSFMNPGAESGPTTWTVSELTAYIRELFELDYRLQEVEVSGEISNFTRAASGHLYFTLKDGAAQIKCVMWRSQAERLRFRPAEGDAVLARGRISVYDAGGVYQLYAERLMPAGRGDLALAFERLKEQLAGEGLFDPETKQPIPTFPRKIGIVTSSGAAALRDILTVLQRRNPLVAVLIAPTLVQGDLAPPQIVRALRWLDDRDDIDTIIIARGGGSIEDLWAFNDERVARAVFAARHPIISGVGHETDFTITDFVADLRAPTPSAAAELAAPDLSNIRPYIQQTSRALADGLANAIAQRRETLRARLRLLWLLSPRRTVDADRQQIDALTDRMARAAQRLLDRRAGRLAVAQAGLTAVSPLGTLARGFAIVRDGDGHLIRSVTQARPGEAITIQVSDGVLGGRIDGQGRASG</sequence>
<dbReference type="EC" id="3.1.11.6" evidence="5"/>
<name>A0A160T0K2_9CHLR</name>
<comment type="subcellular location">
    <subcellularLocation>
        <location evidence="5 6">Cytoplasm</location>
    </subcellularLocation>
</comment>
<organism evidence="9 10">
    <name type="scientific">Candidatus Promineifilum breve</name>
    <dbReference type="NCBI Taxonomy" id="1806508"/>
    <lineage>
        <taxon>Bacteria</taxon>
        <taxon>Bacillati</taxon>
        <taxon>Chloroflexota</taxon>
        <taxon>Ardenticatenia</taxon>
        <taxon>Candidatus Promineifilales</taxon>
        <taxon>Candidatus Promineifilaceae</taxon>
        <taxon>Candidatus Promineifilum</taxon>
    </lineage>
</organism>
<dbReference type="NCBIfam" id="TIGR00237">
    <property type="entry name" value="xseA"/>
    <property type="match status" value="1"/>
</dbReference>
<dbReference type="PANTHER" id="PTHR30008">
    <property type="entry name" value="EXODEOXYRIBONUCLEASE 7 LARGE SUBUNIT"/>
    <property type="match status" value="1"/>
</dbReference>
<evidence type="ECO:0000256" key="2">
    <source>
        <dbReference type="ARBA" id="ARBA00022722"/>
    </source>
</evidence>
<keyword evidence="10" id="KW-1185">Reference proteome</keyword>
<dbReference type="EMBL" id="LN890655">
    <property type="protein sequence ID" value="CUS02609.2"/>
    <property type="molecule type" value="Genomic_DNA"/>
</dbReference>
<dbReference type="RefSeq" id="WP_102136550.1">
    <property type="nucleotide sequence ID" value="NZ_LN890655.1"/>
</dbReference>
<keyword evidence="1 5" id="KW-0963">Cytoplasm</keyword>
<evidence type="ECO:0000313" key="9">
    <source>
        <dbReference type="EMBL" id="CUS02609.2"/>
    </source>
</evidence>
<keyword evidence="4 5" id="KW-0269">Exonuclease</keyword>
<protein>
    <recommendedName>
        <fullName evidence="5">Exodeoxyribonuclease 7 large subunit</fullName>
        <ecNumber evidence="5">3.1.11.6</ecNumber>
    </recommendedName>
    <alternativeName>
        <fullName evidence="5">Exodeoxyribonuclease VII large subunit</fullName>
        <shortName evidence="5">Exonuclease VII large subunit</shortName>
    </alternativeName>
</protein>
<dbReference type="KEGG" id="pbf:CFX0092_A0731"/>
<evidence type="ECO:0000256" key="6">
    <source>
        <dbReference type="RuleBase" id="RU004355"/>
    </source>
</evidence>
<comment type="similarity">
    <text evidence="5 6">Belongs to the XseA family.</text>
</comment>
<dbReference type="InterPro" id="IPR003753">
    <property type="entry name" value="Exonuc_VII_L"/>
</dbReference>
<dbReference type="AlphaFoldDB" id="A0A160T0K2"/>
<accession>A0A160T0K2</accession>
<dbReference type="GO" id="GO:0006308">
    <property type="term" value="P:DNA catabolic process"/>
    <property type="evidence" value="ECO:0007669"/>
    <property type="project" value="UniProtKB-UniRule"/>
</dbReference>
<evidence type="ECO:0000256" key="3">
    <source>
        <dbReference type="ARBA" id="ARBA00022801"/>
    </source>
</evidence>
<evidence type="ECO:0000259" key="7">
    <source>
        <dbReference type="Pfam" id="PF02601"/>
    </source>
</evidence>
<dbReference type="Pfam" id="PF13742">
    <property type="entry name" value="tRNA_anti_2"/>
    <property type="match status" value="1"/>
</dbReference>
<dbReference type="HAMAP" id="MF_00378">
    <property type="entry name" value="Exonuc_7_L"/>
    <property type="match status" value="1"/>
</dbReference>
<dbReference type="GO" id="GO:0008855">
    <property type="term" value="F:exodeoxyribonuclease VII activity"/>
    <property type="evidence" value="ECO:0007669"/>
    <property type="project" value="UniProtKB-UniRule"/>
</dbReference>
<reference evidence="9" key="1">
    <citation type="submission" date="2016-01" db="EMBL/GenBank/DDBJ databases">
        <authorList>
            <person name="Mcilroy J.S."/>
            <person name="Karst M S."/>
            <person name="Albertsen M."/>
        </authorList>
    </citation>
    <scope>NUCLEOTIDE SEQUENCE</scope>
    <source>
        <strain evidence="9">Cfx-K</strain>
    </source>
</reference>
<dbReference type="Pfam" id="PF02601">
    <property type="entry name" value="Exonuc_VII_L"/>
    <property type="match status" value="1"/>
</dbReference>
<keyword evidence="2 5" id="KW-0540">Nuclease</keyword>
<dbReference type="Proteomes" id="UP000215027">
    <property type="component" value="Chromosome I"/>
</dbReference>
<comment type="function">
    <text evidence="5">Bidirectionally degrades single-stranded DNA into large acid-insoluble oligonucleotides, which are then degraded further into small acid-soluble oligonucleotides.</text>
</comment>
<dbReference type="GO" id="GO:0003676">
    <property type="term" value="F:nucleic acid binding"/>
    <property type="evidence" value="ECO:0007669"/>
    <property type="project" value="InterPro"/>
</dbReference>
<keyword evidence="3 5" id="KW-0378">Hydrolase</keyword>
<evidence type="ECO:0000256" key="4">
    <source>
        <dbReference type="ARBA" id="ARBA00022839"/>
    </source>
</evidence>
<dbReference type="InterPro" id="IPR020579">
    <property type="entry name" value="Exonuc_VII_lsu_C"/>
</dbReference>
<comment type="catalytic activity">
    <reaction evidence="5 6">
        <text>Exonucleolytic cleavage in either 5'- to 3'- or 3'- to 5'-direction to yield nucleoside 5'-phosphates.</text>
        <dbReference type="EC" id="3.1.11.6"/>
    </reaction>
</comment>
<comment type="subunit">
    <text evidence="5">Heterooligomer composed of large and small subunits.</text>
</comment>
<dbReference type="InterPro" id="IPR025824">
    <property type="entry name" value="OB-fold_nuc-bd_dom"/>
</dbReference>
<evidence type="ECO:0000313" key="10">
    <source>
        <dbReference type="Proteomes" id="UP000215027"/>
    </source>
</evidence>
<feature type="domain" description="OB-fold nucleic acid binding" evidence="8">
    <location>
        <begin position="16"/>
        <end position="110"/>
    </location>
</feature>
<dbReference type="PANTHER" id="PTHR30008:SF0">
    <property type="entry name" value="EXODEOXYRIBONUCLEASE 7 LARGE SUBUNIT"/>
    <property type="match status" value="1"/>
</dbReference>
<evidence type="ECO:0000256" key="1">
    <source>
        <dbReference type="ARBA" id="ARBA00022490"/>
    </source>
</evidence>
<evidence type="ECO:0000256" key="5">
    <source>
        <dbReference type="HAMAP-Rule" id="MF_00378"/>
    </source>
</evidence>
<proteinExistence type="inferred from homology"/>
<evidence type="ECO:0000259" key="8">
    <source>
        <dbReference type="Pfam" id="PF13742"/>
    </source>
</evidence>
<dbReference type="GO" id="GO:0005737">
    <property type="term" value="C:cytoplasm"/>
    <property type="evidence" value="ECO:0007669"/>
    <property type="project" value="UniProtKB-SubCell"/>
</dbReference>